<dbReference type="SUPFAM" id="SSF46785">
    <property type="entry name" value="Winged helix' DNA-binding domain"/>
    <property type="match status" value="1"/>
</dbReference>
<gene>
    <name evidence="7" type="ORF">HND93_14600</name>
</gene>
<evidence type="ECO:0000313" key="8">
    <source>
        <dbReference type="Proteomes" id="UP000584642"/>
    </source>
</evidence>
<comment type="caution">
    <text evidence="7">The sequence shown here is derived from an EMBL/GenBank/DDBJ whole genome shotgun (WGS) entry which is preliminary data.</text>
</comment>
<dbReference type="Pfam" id="PF00126">
    <property type="entry name" value="HTH_1"/>
    <property type="match status" value="1"/>
</dbReference>
<evidence type="ECO:0000256" key="3">
    <source>
        <dbReference type="ARBA" id="ARBA00023125"/>
    </source>
</evidence>
<keyword evidence="3" id="KW-0238">DNA-binding</keyword>
<evidence type="ECO:0000256" key="5">
    <source>
        <dbReference type="ARBA" id="ARBA00023163"/>
    </source>
</evidence>
<dbReference type="InterPro" id="IPR005119">
    <property type="entry name" value="LysR_subst-bd"/>
</dbReference>
<dbReference type="PANTHER" id="PTHR30293:SF0">
    <property type="entry name" value="NITROGEN ASSIMILATION REGULATORY PROTEIN NAC"/>
    <property type="match status" value="1"/>
</dbReference>
<evidence type="ECO:0000259" key="6">
    <source>
        <dbReference type="PROSITE" id="PS50931"/>
    </source>
</evidence>
<evidence type="ECO:0000256" key="4">
    <source>
        <dbReference type="ARBA" id="ARBA00023159"/>
    </source>
</evidence>
<keyword evidence="8" id="KW-1185">Reference proteome</keyword>
<keyword evidence="5" id="KW-0804">Transcription</keyword>
<dbReference type="SUPFAM" id="SSF53850">
    <property type="entry name" value="Periplasmic binding protein-like II"/>
    <property type="match status" value="1"/>
</dbReference>
<feature type="domain" description="HTH lysR-type" evidence="6">
    <location>
        <begin position="6"/>
        <end position="63"/>
    </location>
</feature>
<dbReference type="Proteomes" id="UP000584642">
    <property type="component" value="Unassembled WGS sequence"/>
</dbReference>
<keyword evidence="2" id="KW-0805">Transcription regulation</keyword>
<name>A0ABX2T9S7_9PROT</name>
<comment type="similarity">
    <text evidence="1">Belongs to the LysR transcriptional regulatory family.</text>
</comment>
<dbReference type="EMBL" id="JABFDB010000010">
    <property type="protein sequence ID" value="NYZ20941.1"/>
    <property type="molecule type" value="Genomic_DNA"/>
</dbReference>
<dbReference type="RefSeq" id="WP_180282722.1">
    <property type="nucleotide sequence ID" value="NZ_JABFDB010000010.1"/>
</dbReference>
<organism evidence="7 8">
    <name type="scientific">Azospirillum oleiclasticum</name>
    <dbReference type="NCBI Taxonomy" id="2735135"/>
    <lineage>
        <taxon>Bacteria</taxon>
        <taxon>Pseudomonadati</taxon>
        <taxon>Pseudomonadota</taxon>
        <taxon>Alphaproteobacteria</taxon>
        <taxon>Rhodospirillales</taxon>
        <taxon>Azospirillaceae</taxon>
        <taxon>Azospirillum</taxon>
    </lineage>
</organism>
<dbReference type="Gene3D" id="1.10.10.10">
    <property type="entry name" value="Winged helix-like DNA-binding domain superfamily/Winged helix DNA-binding domain"/>
    <property type="match status" value="1"/>
</dbReference>
<dbReference type="InterPro" id="IPR036390">
    <property type="entry name" value="WH_DNA-bd_sf"/>
</dbReference>
<accession>A0ABX2T9S7</accession>
<dbReference type="InterPro" id="IPR036388">
    <property type="entry name" value="WH-like_DNA-bd_sf"/>
</dbReference>
<evidence type="ECO:0000256" key="2">
    <source>
        <dbReference type="ARBA" id="ARBA00023015"/>
    </source>
</evidence>
<dbReference type="InterPro" id="IPR000847">
    <property type="entry name" value="LysR_HTH_N"/>
</dbReference>
<reference evidence="7 8" key="1">
    <citation type="submission" date="2020-05" db="EMBL/GenBank/DDBJ databases">
        <title>Azospirillum oleiclasticum sp. nov, a nitrogen-fixing and heavy crude oil-emulsifying bacterium isolated from the crude oil of Yumen Oilfield.</title>
        <authorList>
            <person name="Wu D."/>
            <person name="Cai M."/>
            <person name="Zhang X."/>
        </authorList>
    </citation>
    <scope>NUCLEOTIDE SEQUENCE [LARGE SCALE GENOMIC DNA]</scope>
    <source>
        <strain evidence="7 8">ROY-1-1-2</strain>
    </source>
</reference>
<evidence type="ECO:0000256" key="1">
    <source>
        <dbReference type="ARBA" id="ARBA00009437"/>
    </source>
</evidence>
<dbReference type="PANTHER" id="PTHR30293">
    <property type="entry name" value="TRANSCRIPTIONAL REGULATORY PROTEIN NAC-RELATED"/>
    <property type="match status" value="1"/>
</dbReference>
<dbReference type="Pfam" id="PF03466">
    <property type="entry name" value="LysR_substrate"/>
    <property type="match status" value="1"/>
</dbReference>
<protein>
    <submittedName>
        <fullName evidence="7">LysR family transcriptional regulator</fullName>
    </submittedName>
</protein>
<proteinExistence type="inferred from homology"/>
<dbReference type="PRINTS" id="PR00039">
    <property type="entry name" value="HTHLYSR"/>
</dbReference>
<keyword evidence="4" id="KW-0010">Activator</keyword>
<dbReference type="PROSITE" id="PS50931">
    <property type="entry name" value="HTH_LYSR"/>
    <property type="match status" value="1"/>
</dbReference>
<evidence type="ECO:0000313" key="7">
    <source>
        <dbReference type="EMBL" id="NYZ20941.1"/>
    </source>
</evidence>
<dbReference type="Gene3D" id="3.40.190.290">
    <property type="match status" value="1"/>
</dbReference>
<sequence>MLTDSIDIRQLRYFIAVAEARSFTRAAQVLNVAQPALSNQVRRLEEALNCQLLRRTGRGAELTADGQLVLARAQDVLAAMARLRDGLRPEETAGAITLGLPMTVSPILSHVLMSRIGERAPRISLRLAEGMSVFLAEWLAEGRLDAAILFGNQHHPRIIARPITVEPLCLVGPRDAFPPGTEVPVARLADYPLILPSRQNALHQIILQAALVQGVDLTIRYELDVVGEILHGVLRRDGFAILAPIAFAAALERDDISFARLVDPEVQRVWAWAERAGAAGGAALARVRDMAVELLQQRTRESMTLAGLAKP</sequence>